<comment type="caution">
    <text evidence="1">The sequence shown here is derived from an EMBL/GenBank/DDBJ whole genome shotgun (WGS) entry which is preliminary data.</text>
</comment>
<dbReference type="AlphaFoldDB" id="C0EQR5"/>
<evidence type="ECO:0000313" key="1">
    <source>
        <dbReference type="EMBL" id="EEG32607.1"/>
    </source>
</evidence>
<dbReference type="EMBL" id="ACEN01000102">
    <property type="protein sequence ID" value="EEG32607.1"/>
    <property type="molecule type" value="Genomic_DNA"/>
</dbReference>
<protein>
    <submittedName>
        <fullName evidence="1">Uncharacterized protein</fullName>
    </submittedName>
</protein>
<organism evidence="1 2">
    <name type="scientific">Neisseria flavescens NRL30031/H210</name>
    <dbReference type="NCBI Taxonomy" id="546264"/>
    <lineage>
        <taxon>Bacteria</taxon>
        <taxon>Pseudomonadati</taxon>
        <taxon>Pseudomonadota</taxon>
        <taxon>Betaproteobacteria</taxon>
        <taxon>Neisseriales</taxon>
        <taxon>Neisseriaceae</taxon>
        <taxon>Neisseria</taxon>
    </lineage>
</organism>
<gene>
    <name evidence="1" type="ORF">NEIFLAOT_02309</name>
</gene>
<keyword evidence="2" id="KW-1185">Reference proteome</keyword>
<evidence type="ECO:0000313" key="2">
    <source>
        <dbReference type="Proteomes" id="UP000004457"/>
    </source>
</evidence>
<reference evidence="1 2" key="1">
    <citation type="submission" date="2009-01" db="EMBL/GenBank/DDBJ databases">
        <authorList>
            <person name="Fulton L."/>
            <person name="Clifton S."/>
            <person name="Chinwalla A.T."/>
            <person name="Mitreva M."/>
            <person name="Sodergren E."/>
            <person name="Weinstock G."/>
            <person name="Clifton S."/>
            <person name="Dooling D.J."/>
            <person name="Fulton B."/>
            <person name="Minx P."/>
            <person name="Pepin K.H."/>
            <person name="Johnson M."/>
            <person name="Bhonagiri V."/>
            <person name="Nash W.E."/>
            <person name="Mardis E.R."/>
            <person name="Wilson R.K."/>
        </authorList>
    </citation>
    <scope>NUCLEOTIDE SEQUENCE [LARGE SCALE GENOMIC DNA]</scope>
    <source>
        <strain evidence="1 2">NRL30031/H210</strain>
    </source>
</reference>
<name>C0EQR5_NEIFL</name>
<sequence>MRLSSENGRFGKYKKAEQTDNPIKIKFLRYSRCFQTALPTEKSKVGRLYPFRSFLSTTAAKFYPQILSMHKTRCHTLANEKFLY</sequence>
<accession>C0EQR5</accession>
<dbReference type="Proteomes" id="UP000004457">
    <property type="component" value="Unassembled WGS sequence"/>
</dbReference>
<proteinExistence type="predicted"/>